<keyword evidence="1" id="KW-0808">Transferase</keyword>
<evidence type="ECO:0000256" key="4">
    <source>
        <dbReference type="ARBA" id="ARBA00022840"/>
    </source>
</evidence>
<dbReference type="PROSITE" id="PS00108">
    <property type="entry name" value="PROTEIN_KINASE_ST"/>
    <property type="match status" value="1"/>
</dbReference>
<gene>
    <name evidence="7" type="ORF">GOP47_0014204</name>
</gene>
<dbReference type="InterPro" id="IPR000719">
    <property type="entry name" value="Prot_kinase_dom"/>
</dbReference>
<dbReference type="PANTHER" id="PTHR44329:SF260">
    <property type="entry name" value="PROTEIN KINASE DOMAIN-CONTAINING PROTEIN"/>
    <property type="match status" value="1"/>
</dbReference>
<feature type="binding site" evidence="5">
    <location>
        <position position="251"/>
    </location>
    <ligand>
        <name>ATP</name>
        <dbReference type="ChEBI" id="CHEBI:30616"/>
    </ligand>
</feature>
<dbReference type="InterPro" id="IPR051681">
    <property type="entry name" value="Ser/Thr_Kinases-Pseudokinases"/>
</dbReference>
<name>A0A9D4UQ04_ADICA</name>
<dbReference type="PANTHER" id="PTHR44329">
    <property type="entry name" value="SERINE/THREONINE-PROTEIN KINASE TNNI3K-RELATED"/>
    <property type="match status" value="1"/>
</dbReference>
<sequence>MGRKEAQAPSKRMLTADLRAYLNHLSNTEHTFILSSKQCGLLIEAMQRVSLWLAQWERVSLSASFVLHLLTLATKGVRLLHLCQHVEPASWLFIAASRLENKGEFFHLFQGFLQALNGYIEVMQGPFPVQKILDSPSSSSSPISSISIPDKRCIDEAASVIASLNENLHFLEFKAAEDRRSLFERLEQSSVFQGEEWKISQFLMERLEDKQKCAAAFQLDMKNIQMGKRIGVGTYGAVYEAVWMGMHVAVKQFLYKASLDAELSTLLKVDHVNMIQALGYVPQAESSKPCLVMERMKGDLGQFVERLQTAKSELPLMVTIEILLQVATGMAHLHAKDIVHRDLKPENILFDRWPPMSTRELNRDPGDFTAKITDFGDCRIQTYDTTVATAKRGTACYRAPEVLSVNENGRARYSNKVDVYSFGMVCYKLLTGSDPVLSFEEARHGDCSGLPFPSNIPRALIFFIQKCWTRSHQHRPSFVEICDFLSFFKSILLNTRPIDGRMPPLNFGLRSDLVAKLVAFLGKEWLMDEAISLGIKPAFEESINRLEINEWGLQVEVSKKLATLPERRFLTWNCCFPGLPLLIG</sequence>
<evidence type="ECO:0000256" key="1">
    <source>
        <dbReference type="ARBA" id="ARBA00022679"/>
    </source>
</evidence>
<organism evidence="7 8">
    <name type="scientific">Adiantum capillus-veneris</name>
    <name type="common">Maidenhair fern</name>
    <dbReference type="NCBI Taxonomy" id="13818"/>
    <lineage>
        <taxon>Eukaryota</taxon>
        <taxon>Viridiplantae</taxon>
        <taxon>Streptophyta</taxon>
        <taxon>Embryophyta</taxon>
        <taxon>Tracheophyta</taxon>
        <taxon>Polypodiopsida</taxon>
        <taxon>Polypodiidae</taxon>
        <taxon>Polypodiales</taxon>
        <taxon>Pteridineae</taxon>
        <taxon>Pteridaceae</taxon>
        <taxon>Vittarioideae</taxon>
        <taxon>Adiantum</taxon>
    </lineage>
</organism>
<dbReference type="SMART" id="SM00220">
    <property type="entry name" value="S_TKc"/>
    <property type="match status" value="1"/>
</dbReference>
<dbReference type="Proteomes" id="UP000886520">
    <property type="component" value="Chromosome 13"/>
</dbReference>
<dbReference type="SUPFAM" id="SSF56112">
    <property type="entry name" value="Protein kinase-like (PK-like)"/>
    <property type="match status" value="1"/>
</dbReference>
<evidence type="ECO:0000313" key="7">
    <source>
        <dbReference type="EMBL" id="KAI5071953.1"/>
    </source>
</evidence>
<dbReference type="InterPro" id="IPR008271">
    <property type="entry name" value="Ser/Thr_kinase_AS"/>
</dbReference>
<dbReference type="Gene3D" id="3.30.200.20">
    <property type="entry name" value="Phosphorylase Kinase, domain 1"/>
    <property type="match status" value="1"/>
</dbReference>
<reference evidence="7" key="1">
    <citation type="submission" date="2021-01" db="EMBL/GenBank/DDBJ databases">
        <title>Adiantum capillus-veneris genome.</title>
        <authorList>
            <person name="Fang Y."/>
            <person name="Liao Q."/>
        </authorList>
    </citation>
    <scope>NUCLEOTIDE SEQUENCE</scope>
    <source>
        <strain evidence="7">H3</strain>
        <tissue evidence="7">Leaf</tissue>
    </source>
</reference>
<dbReference type="OrthoDB" id="4062651at2759"/>
<dbReference type="InterPro" id="IPR017441">
    <property type="entry name" value="Protein_kinase_ATP_BS"/>
</dbReference>
<evidence type="ECO:0000256" key="5">
    <source>
        <dbReference type="PROSITE-ProRule" id="PRU10141"/>
    </source>
</evidence>
<keyword evidence="8" id="KW-1185">Reference proteome</keyword>
<keyword evidence="2 5" id="KW-0547">Nucleotide-binding</keyword>
<comment type="caution">
    <text evidence="7">The sequence shown here is derived from an EMBL/GenBank/DDBJ whole genome shotgun (WGS) entry which is preliminary data.</text>
</comment>
<dbReference type="Pfam" id="PF00069">
    <property type="entry name" value="Pkinase"/>
    <property type="match status" value="1"/>
</dbReference>
<dbReference type="AlphaFoldDB" id="A0A9D4UQ04"/>
<protein>
    <recommendedName>
        <fullName evidence="6">Protein kinase domain-containing protein</fullName>
    </recommendedName>
</protein>
<dbReference type="InterPro" id="IPR011009">
    <property type="entry name" value="Kinase-like_dom_sf"/>
</dbReference>
<dbReference type="GO" id="GO:0005524">
    <property type="term" value="F:ATP binding"/>
    <property type="evidence" value="ECO:0007669"/>
    <property type="project" value="UniProtKB-UniRule"/>
</dbReference>
<dbReference type="PROSITE" id="PS50011">
    <property type="entry name" value="PROTEIN_KINASE_DOM"/>
    <property type="match status" value="1"/>
</dbReference>
<dbReference type="GO" id="GO:0004674">
    <property type="term" value="F:protein serine/threonine kinase activity"/>
    <property type="evidence" value="ECO:0007669"/>
    <property type="project" value="TreeGrafter"/>
</dbReference>
<proteinExistence type="predicted"/>
<keyword evidence="3" id="KW-0418">Kinase</keyword>
<feature type="domain" description="Protein kinase" evidence="6">
    <location>
        <begin position="224"/>
        <end position="488"/>
    </location>
</feature>
<keyword evidence="4 5" id="KW-0067">ATP-binding</keyword>
<dbReference type="EMBL" id="JABFUD020000013">
    <property type="protein sequence ID" value="KAI5071953.1"/>
    <property type="molecule type" value="Genomic_DNA"/>
</dbReference>
<dbReference type="Gene3D" id="1.10.510.10">
    <property type="entry name" value="Transferase(Phosphotransferase) domain 1"/>
    <property type="match status" value="1"/>
</dbReference>
<dbReference type="PROSITE" id="PS00107">
    <property type="entry name" value="PROTEIN_KINASE_ATP"/>
    <property type="match status" value="1"/>
</dbReference>
<evidence type="ECO:0000256" key="2">
    <source>
        <dbReference type="ARBA" id="ARBA00022741"/>
    </source>
</evidence>
<accession>A0A9D4UQ04</accession>
<evidence type="ECO:0000256" key="3">
    <source>
        <dbReference type="ARBA" id="ARBA00022777"/>
    </source>
</evidence>
<evidence type="ECO:0000313" key="8">
    <source>
        <dbReference type="Proteomes" id="UP000886520"/>
    </source>
</evidence>
<evidence type="ECO:0000259" key="6">
    <source>
        <dbReference type="PROSITE" id="PS50011"/>
    </source>
</evidence>